<accession>B2JNU2</accession>
<evidence type="ECO:0000313" key="3">
    <source>
        <dbReference type="Proteomes" id="UP000001192"/>
    </source>
</evidence>
<evidence type="ECO:0000256" key="1">
    <source>
        <dbReference type="SAM" id="MobiDB-lite"/>
    </source>
</evidence>
<sequence>MTLPMRRAFRRSGDDGRLEIRVGVGRLAVRGIVLARAIGTSILAVRIRAASGQRRFRPTGFVHRIRRFFRHACHVALLAFALVIRDAATRIPHGRGVGSKRGMQRADSPRTSLPRRRR</sequence>
<protein>
    <submittedName>
        <fullName evidence="2">Uncharacterized protein</fullName>
    </submittedName>
</protein>
<evidence type="ECO:0000313" key="2">
    <source>
        <dbReference type="EMBL" id="ACC73043.1"/>
    </source>
</evidence>
<reference evidence="3" key="1">
    <citation type="journal article" date="2014" name="Stand. Genomic Sci.">
        <title>Complete genome sequence of Burkholderia phymatum STM815(T), a broad host range and efficient nitrogen-fixing symbiont of Mimosa species.</title>
        <authorList>
            <person name="Moulin L."/>
            <person name="Klonowska A."/>
            <person name="Caroline B."/>
            <person name="Booth K."/>
            <person name="Vriezen J.A."/>
            <person name="Melkonian R."/>
            <person name="James E.K."/>
            <person name="Young J.P."/>
            <person name="Bena G."/>
            <person name="Hauser L."/>
            <person name="Land M."/>
            <person name="Kyrpides N."/>
            <person name="Bruce D."/>
            <person name="Chain P."/>
            <person name="Copeland A."/>
            <person name="Pitluck S."/>
            <person name="Woyke T."/>
            <person name="Lizotte-Waniewski M."/>
            <person name="Bristow J."/>
            <person name="Riley M."/>
        </authorList>
    </citation>
    <scope>NUCLEOTIDE SEQUENCE [LARGE SCALE GENOMIC DNA]</scope>
    <source>
        <strain evidence="3">DSM 17167 / CIP 108236 / LMG 21445 / STM815</strain>
    </source>
</reference>
<organism evidence="2 3">
    <name type="scientific">Paraburkholderia phymatum (strain DSM 17167 / CIP 108236 / LMG 21445 / STM815)</name>
    <name type="common">Burkholderia phymatum</name>
    <dbReference type="NCBI Taxonomy" id="391038"/>
    <lineage>
        <taxon>Bacteria</taxon>
        <taxon>Pseudomonadati</taxon>
        <taxon>Pseudomonadota</taxon>
        <taxon>Betaproteobacteria</taxon>
        <taxon>Burkholderiales</taxon>
        <taxon>Burkholderiaceae</taxon>
        <taxon>Paraburkholderia</taxon>
    </lineage>
</organism>
<name>B2JNU2_PARP8</name>
<dbReference type="EMBL" id="CP001044">
    <property type="protein sequence ID" value="ACC73043.1"/>
    <property type="molecule type" value="Genomic_DNA"/>
</dbReference>
<keyword evidence="3" id="KW-1185">Reference proteome</keyword>
<gene>
    <name evidence="2" type="ordered locus">Bphy_3916</name>
</gene>
<proteinExistence type="predicted"/>
<dbReference type="KEGG" id="bph:Bphy_3916"/>
<dbReference type="Proteomes" id="UP000001192">
    <property type="component" value="Chromosome 2"/>
</dbReference>
<dbReference type="HOGENOM" id="CLU_2068692_0_0_4"/>
<dbReference type="STRING" id="391038.Bphy_3916"/>
<dbReference type="AlphaFoldDB" id="B2JNU2"/>
<feature type="region of interest" description="Disordered" evidence="1">
    <location>
        <begin position="92"/>
        <end position="118"/>
    </location>
</feature>